<accession>A0AAP2RK34</accession>
<reference evidence="12 13" key="1">
    <citation type="submission" date="2021-11" db="EMBL/GenBank/DDBJ databases">
        <title>Lacrimispora sp. nov. NSJ-141 isolated from human feces.</title>
        <authorList>
            <person name="Abdugheni R."/>
        </authorList>
    </citation>
    <scope>NUCLEOTIDE SEQUENCE [LARGE SCALE GENOMIC DNA]</scope>
    <source>
        <strain evidence="12 13">NSJ-141</strain>
    </source>
</reference>
<dbReference type="CDD" id="cd03215">
    <property type="entry name" value="ABC_Carb_Monos_II"/>
    <property type="match status" value="1"/>
</dbReference>
<dbReference type="FunFam" id="3.40.50.300:FF:000126">
    <property type="entry name" value="Galactose/methyl galactoside import ATP-binding protein MglA"/>
    <property type="match status" value="1"/>
</dbReference>
<feature type="domain" description="ABC transporter" evidence="11">
    <location>
        <begin position="8"/>
        <end position="245"/>
    </location>
</feature>
<comment type="caution">
    <text evidence="12">The sequence shown here is derived from an EMBL/GenBank/DDBJ whole genome shotgun (WGS) entry which is preliminary data.</text>
</comment>
<organism evidence="12 13">
    <name type="scientific">Lientehia hominis</name>
    <dbReference type="NCBI Taxonomy" id="2897778"/>
    <lineage>
        <taxon>Bacteria</taxon>
        <taxon>Bacillati</taxon>
        <taxon>Bacillota</taxon>
        <taxon>Clostridia</taxon>
        <taxon>Lachnospirales</taxon>
        <taxon>Lachnospiraceae</taxon>
        <taxon>Lientehia</taxon>
    </lineage>
</organism>
<keyword evidence="8 12" id="KW-0067">ATP-binding</keyword>
<evidence type="ECO:0000256" key="3">
    <source>
        <dbReference type="ARBA" id="ARBA00022448"/>
    </source>
</evidence>
<name>A0AAP2RK34_9FIRM</name>
<evidence type="ECO:0000256" key="5">
    <source>
        <dbReference type="ARBA" id="ARBA00022597"/>
    </source>
</evidence>
<protein>
    <submittedName>
        <fullName evidence="12">Sugar ABC transporter ATP-binding protein</fullName>
    </submittedName>
</protein>
<evidence type="ECO:0000256" key="6">
    <source>
        <dbReference type="ARBA" id="ARBA00022737"/>
    </source>
</evidence>
<dbReference type="FunFam" id="3.40.50.300:FF:000127">
    <property type="entry name" value="Ribose import ATP-binding protein RbsA"/>
    <property type="match status" value="1"/>
</dbReference>
<evidence type="ECO:0000256" key="1">
    <source>
        <dbReference type="ARBA" id="ARBA00004202"/>
    </source>
</evidence>
<evidence type="ECO:0000256" key="9">
    <source>
        <dbReference type="ARBA" id="ARBA00022967"/>
    </source>
</evidence>
<dbReference type="InterPro" id="IPR050107">
    <property type="entry name" value="ABC_carbohydrate_import_ATPase"/>
</dbReference>
<evidence type="ECO:0000259" key="11">
    <source>
        <dbReference type="PROSITE" id="PS50893"/>
    </source>
</evidence>
<dbReference type="GO" id="GO:0005524">
    <property type="term" value="F:ATP binding"/>
    <property type="evidence" value="ECO:0007669"/>
    <property type="project" value="UniProtKB-KW"/>
</dbReference>
<dbReference type="GO" id="GO:0016887">
    <property type="term" value="F:ATP hydrolysis activity"/>
    <property type="evidence" value="ECO:0007669"/>
    <property type="project" value="InterPro"/>
</dbReference>
<dbReference type="GO" id="GO:0005886">
    <property type="term" value="C:plasma membrane"/>
    <property type="evidence" value="ECO:0007669"/>
    <property type="project" value="UniProtKB-SubCell"/>
</dbReference>
<keyword evidence="7" id="KW-0547">Nucleotide-binding</keyword>
<evidence type="ECO:0000256" key="10">
    <source>
        <dbReference type="ARBA" id="ARBA00023136"/>
    </source>
</evidence>
<dbReference type="Proteomes" id="UP001299265">
    <property type="component" value="Unassembled WGS sequence"/>
</dbReference>
<dbReference type="PANTHER" id="PTHR43790:SF3">
    <property type="entry name" value="D-ALLOSE IMPORT ATP-BINDING PROTEIN ALSA-RELATED"/>
    <property type="match status" value="1"/>
</dbReference>
<dbReference type="SUPFAM" id="SSF52540">
    <property type="entry name" value="P-loop containing nucleoside triphosphate hydrolases"/>
    <property type="match status" value="2"/>
</dbReference>
<dbReference type="InterPro" id="IPR003593">
    <property type="entry name" value="AAA+_ATPase"/>
</dbReference>
<dbReference type="EMBL" id="JAJNOR010000011">
    <property type="protein sequence ID" value="MCD2493682.1"/>
    <property type="molecule type" value="Genomic_DNA"/>
</dbReference>
<evidence type="ECO:0000313" key="12">
    <source>
        <dbReference type="EMBL" id="MCD2493682.1"/>
    </source>
</evidence>
<dbReference type="CDD" id="cd03216">
    <property type="entry name" value="ABC_Carb_Monos_I"/>
    <property type="match status" value="1"/>
</dbReference>
<gene>
    <name evidence="12" type="ORF">LQE92_13810</name>
</gene>
<feature type="domain" description="ABC transporter" evidence="11">
    <location>
        <begin position="257"/>
        <end position="502"/>
    </location>
</feature>
<proteinExistence type="predicted"/>
<dbReference type="InterPro" id="IPR003439">
    <property type="entry name" value="ABC_transporter-like_ATP-bd"/>
</dbReference>
<dbReference type="PROSITE" id="PS50893">
    <property type="entry name" value="ABC_TRANSPORTER_2"/>
    <property type="match status" value="2"/>
</dbReference>
<evidence type="ECO:0000256" key="8">
    <source>
        <dbReference type="ARBA" id="ARBA00022840"/>
    </source>
</evidence>
<keyword evidence="9" id="KW-1278">Translocase</keyword>
<evidence type="ECO:0000256" key="4">
    <source>
        <dbReference type="ARBA" id="ARBA00022475"/>
    </source>
</evidence>
<dbReference type="SMART" id="SM00382">
    <property type="entry name" value="AAA"/>
    <property type="match status" value="2"/>
</dbReference>
<dbReference type="PANTHER" id="PTHR43790">
    <property type="entry name" value="CARBOHYDRATE TRANSPORT ATP-BINDING PROTEIN MG119-RELATED"/>
    <property type="match status" value="1"/>
</dbReference>
<comment type="subcellular location">
    <subcellularLocation>
        <location evidence="2">Cell inner membrane</location>
    </subcellularLocation>
    <subcellularLocation>
        <location evidence="1">Cell membrane</location>
        <topology evidence="1">Peripheral membrane protein</topology>
    </subcellularLocation>
</comment>
<keyword evidence="4" id="KW-1003">Cell membrane</keyword>
<dbReference type="InterPro" id="IPR017871">
    <property type="entry name" value="ABC_transporter-like_CS"/>
</dbReference>
<evidence type="ECO:0000256" key="7">
    <source>
        <dbReference type="ARBA" id="ARBA00022741"/>
    </source>
</evidence>
<dbReference type="Gene3D" id="3.40.50.300">
    <property type="entry name" value="P-loop containing nucleotide triphosphate hydrolases"/>
    <property type="match status" value="2"/>
</dbReference>
<dbReference type="InterPro" id="IPR027417">
    <property type="entry name" value="P-loop_NTPase"/>
</dbReference>
<keyword evidence="10" id="KW-0472">Membrane</keyword>
<dbReference type="Pfam" id="PF00005">
    <property type="entry name" value="ABC_tran"/>
    <property type="match status" value="2"/>
</dbReference>
<keyword evidence="3" id="KW-0813">Transport</keyword>
<evidence type="ECO:0000313" key="13">
    <source>
        <dbReference type="Proteomes" id="UP001299265"/>
    </source>
</evidence>
<dbReference type="GO" id="GO:0015749">
    <property type="term" value="P:monosaccharide transmembrane transport"/>
    <property type="evidence" value="ECO:0007669"/>
    <property type="project" value="UniProtKB-ARBA"/>
</dbReference>
<dbReference type="PROSITE" id="PS00211">
    <property type="entry name" value="ABC_TRANSPORTER_1"/>
    <property type="match status" value="1"/>
</dbReference>
<keyword evidence="13" id="KW-1185">Reference proteome</keyword>
<evidence type="ECO:0000256" key="2">
    <source>
        <dbReference type="ARBA" id="ARBA00004533"/>
    </source>
</evidence>
<keyword evidence="6" id="KW-0677">Repeat</keyword>
<dbReference type="AlphaFoldDB" id="A0AAP2RK34"/>
<dbReference type="RefSeq" id="WP_231063526.1">
    <property type="nucleotide sequence ID" value="NZ_JAJNOR010000011.1"/>
</dbReference>
<sequence length="511" mass="57079">MMERTALLEMKNISKSFPGVRALDHVNLKVEKGEVHILVGENGAGKSTLIKILCGLHTDYEGEIVIEGKKVSLKDPHDALKYGIATIHQELNQVPTMTIAENLFLGREPLGRGNMLIDDRRIYKEAKAILEAQGLTYDPHMLVRNLTVSQMQMIEIAKSVSQNARIIIMDEPTSAITDAEVKVLFQCIKRLKAEGVGIIYISHRLEEMFEIGDKVTILRDGQYIDTKDVKDVSRGDIIKMMVGRELNNIYPEKKHKVTDKVVLEVKNLTGHKRFENISFKLHAGEILGLAGLMGAGRTEIARALFGLDPIHSGEVYLEGKRIAIKNTSDAMKHGIMMATEDRKRYGLVLKATIGENIGLPNLKQFLGKSGFLLSDKREREKEKEVFDELGVKAPSMHTRASALSGGNQQKVVLAKWILANPKVFILDEPTRGIDVGAKYEIYKIMTELASKGMAIIMISSELPEVIGMCDRVIVMREHYLSGEVSGEEINQEYIMEFASANVEELRKANAR</sequence>
<keyword evidence="5" id="KW-0762">Sugar transport</keyword>